<dbReference type="InterPro" id="IPR002220">
    <property type="entry name" value="DapA-like"/>
</dbReference>
<dbReference type="InterPro" id="IPR013785">
    <property type="entry name" value="Aldolase_TIM"/>
</dbReference>
<dbReference type="Gene3D" id="3.20.20.70">
    <property type="entry name" value="Aldolase class I"/>
    <property type="match status" value="1"/>
</dbReference>
<name>A0A6J7F300_9ZZZZ</name>
<reference evidence="1" key="1">
    <citation type="submission" date="2020-05" db="EMBL/GenBank/DDBJ databases">
        <authorList>
            <person name="Chiriac C."/>
            <person name="Salcher M."/>
            <person name="Ghai R."/>
            <person name="Kavagutti S V."/>
        </authorList>
    </citation>
    <scope>NUCLEOTIDE SEQUENCE</scope>
</reference>
<dbReference type="Pfam" id="PF00701">
    <property type="entry name" value="DHDPS"/>
    <property type="match status" value="1"/>
</dbReference>
<sequence>MHAANPLIASVKLEGLPAGEKTAAVIARLGGAMTVFAGWGGLSFWEGLQRGASGCMPAANLGTALADVYELFSAGRVAEAANAFDRVVPLVAWSMQSIDLGVWCAKESLVRAGVLTTATMREPAALPDDVMRMEFARLVEAVGGPFGDAGSR</sequence>
<dbReference type="AlphaFoldDB" id="A0A6J7F300"/>
<proteinExistence type="predicted"/>
<dbReference type="GO" id="GO:0016829">
    <property type="term" value="F:lyase activity"/>
    <property type="evidence" value="ECO:0007669"/>
    <property type="project" value="InterPro"/>
</dbReference>
<dbReference type="EMBL" id="CAFBLS010000288">
    <property type="protein sequence ID" value="CAB4885913.1"/>
    <property type="molecule type" value="Genomic_DNA"/>
</dbReference>
<evidence type="ECO:0000313" key="1">
    <source>
        <dbReference type="EMBL" id="CAB4885913.1"/>
    </source>
</evidence>
<dbReference type="SUPFAM" id="SSF51569">
    <property type="entry name" value="Aldolase"/>
    <property type="match status" value="1"/>
</dbReference>
<organism evidence="1">
    <name type="scientific">freshwater metagenome</name>
    <dbReference type="NCBI Taxonomy" id="449393"/>
    <lineage>
        <taxon>unclassified sequences</taxon>
        <taxon>metagenomes</taxon>
        <taxon>ecological metagenomes</taxon>
    </lineage>
</organism>
<accession>A0A6J7F300</accession>
<protein>
    <submittedName>
        <fullName evidence="1">Unannotated protein</fullName>
    </submittedName>
</protein>
<gene>
    <name evidence="1" type="ORF">UFOPK3402_01828</name>
</gene>